<dbReference type="AlphaFoldDB" id="A0A1B1DYM3"/>
<name>A0A1B1DYM3_9APIC</name>
<accession>A0A1B1DYM3</accession>
<sequence length="715" mass="83954">MSLLRQRRSFHLHERVNHFVNELAKVDAKCQHVWNMKNALLYLYVEMCLKRGHRVVKKRNRKKGGQSLSLMGLSTDRKGVPTQGPRNKSSPSWTQGKSRENTHASSKEQILKYVKEEFQFFDKILELKSYNYMATSHICTFNQLIRFLCGGRKNSLCESISISKTIKKRFYTIVRKNAYYYAMHNSFLLVHLQDMYLSLVELLKSSYSIVVRTNLFTYSFDLVRGYQLCSDAPWNRAKGGVHTSNNHRSDGQHDGAEGPIQTMLNPMVKVTHRDEPHTGYYPQRSRFSHHKSTYLEFILFERGGGKNYEQIRKITPKILYKKLKRKMKKYKVLSRQMIHLLDKLYSEKIYIHFYSNGLRNVLYCRCNCNVFFLEVVCSVILPLQLKRHIGGKNDSPIGRSDEWKGTPSVENQQAEKKTHIQEETSWLLRSLDHFLAKELKYLFHEYTRFRVKYGEEKKNNLTKRVSRLLKRGAQVRETWYHSRATTKGDIKTKRKGWIANGFPTVGHHGEDDPPSHPKKEKMQQTGDEATCPPVLVSYYGIFFKCIIYTIHEYALQICGLLRGRFRQVPSSFVDPEHLQHPKCPHHVLPPFEGTKQSGGSLPHDKLNCNDNLRTLRKIYLDILRFLKATKMKDWKKRGTPFSHLANRQSKTTPKRGPNKTPFLKFLFSANFRLFLCEHRYAFYLLREVCRALQFVFPRVKRRVMRRGRLLWKGPG</sequence>
<reference evidence="3" key="1">
    <citation type="submission" date="2016-06" db="EMBL/GenBank/DDBJ databases">
        <title>First high quality genome sequence of Plasmodium coatneyi using continuous long reads from single molecule, real-time sequencing.</title>
        <authorList>
            <person name="Chien J.-T."/>
            <person name="Pakala S.B."/>
            <person name="Geraldo J.A."/>
            <person name="Lapp S.A."/>
            <person name="Barnwell J.W."/>
            <person name="Kissinger J.C."/>
            <person name="Galinski M.R."/>
            <person name="Humphrey J.C."/>
        </authorList>
    </citation>
    <scope>NUCLEOTIDE SEQUENCE [LARGE SCALE GENOMIC DNA]</scope>
    <source>
        <strain evidence="3">Hackeri</strain>
    </source>
</reference>
<dbReference type="VEuPathDB" id="PlasmoDB:PCOAH_00019770"/>
<dbReference type="GeneID" id="30908703"/>
<dbReference type="OrthoDB" id="372195at2759"/>
<evidence type="ECO:0000256" key="1">
    <source>
        <dbReference type="SAM" id="MobiDB-lite"/>
    </source>
</evidence>
<feature type="compositionally biased region" description="Basic and acidic residues" evidence="1">
    <location>
        <begin position="507"/>
        <end position="522"/>
    </location>
</feature>
<feature type="compositionally biased region" description="Polar residues" evidence="1">
    <location>
        <begin position="84"/>
        <end position="96"/>
    </location>
</feature>
<dbReference type="EMBL" id="CP016246">
    <property type="protein sequence ID" value="ANQ07840.1"/>
    <property type="molecule type" value="Genomic_DNA"/>
</dbReference>
<evidence type="ECO:0000313" key="2">
    <source>
        <dbReference type="EMBL" id="ANQ07840.1"/>
    </source>
</evidence>
<feature type="region of interest" description="Disordered" evidence="1">
    <location>
        <begin position="503"/>
        <end position="526"/>
    </location>
</feature>
<protein>
    <submittedName>
        <fullName evidence="2">Uncharacterized protein</fullName>
    </submittedName>
</protein>
<keyword evidence="3" id="KW-1185">Reference proteome</keyword>
<organism evidence="2 3">
    <name type="scientific">Plasmodium coatneyi</name>
    <dbReference type="NCBI Taxonomy" id="208452"/>
    <lineage>
        <taxon>Eukaryota</taxon>
        <taxon>Sar</taxon>
        <taxon>Alveolata</taxon>
        <taxon>Apicomplexa</taxon>
        <taxon>Aconoidasida</taxon>
        <taxon>Haemosporida</taxon>
        <taxon>Plasmodiidae</taxon>
        <taxon>Plasmodium</taxon>
    </lineage>
</organism>
<dbReference type="Proteomes" id="UP000092716">
    <property type="component" value="Chromosome 8"/>
</dbReference>
<proteinExistence type="predicted"/>
<feature type="region of interest" description="Disordered" evidence="1">
    <location>
        <begin position="58"/>
        <end position="104"/>
    </location>
</feature>
<gene>
    <name evidence="2" type="ORF">PCOAH_00019770</name>
</gene>
<dbReference type="RefSeq" id="XP_019914535.1">
    <property type="nucleotide sequence ID" value="XM_020058786.1"/>
</dbReference>
<dbReference type="KEGG" id="pcot:PCOAH_00019770"/>
<feature type="region of interest" description="Disordered" evidence="1">
    <location>
        <begin position="396"/>
        <end position="417"/>
    </location>
</feature>
<evidence type="ECO:0000313" key="3">
    <source>
        <dbReference type="Proteomes" id="UP000092716"/>
    </source>
</evidence>